<keyword evidence="4 6" id="KW-0472">Membrane</keyword>
<comment type="caution">
    <text evidence="8">The sequence shown here is derived from an EMBL/GenBank/DDBJ whole genome shotgun (WGS) entry which is preliminary data.</text>
</comment>
<feature type="transmembrane region" description="Helical" evidence="6">
    <location>
        <begin position="93"/>
        <end position="113"/>
    </location>
</feature>
<feature type="transmembrane region" description="Helical" evidence="6">
    <location>
        <begin position="332"/>
        <end position="357"/>
    </location>
</feature>
<keyword evidence="3 6" id="KW-1133">Transmembrane helix</keyword>
<dbReference type="Proteomes" id="UP000247832">
    <property type="component" value="Unassembled WGS sequence"/>
</dbReference>
<evidence type="ECO:0000256" key="2">
    <source>
        <dbReference type="ARBA" id="ARBA00022692"/>
    </source>
</evidence>
<dbReference type="InterPro" id="IPR011547">
    <property type="entry name" value="SLC26A/SulP_dom"/>
</dbReference>
<feature type="transmembrane region" description="Helical" evidence="6">
    <location>
        <begin position="165"/>
        <end position="187"/>
    </location>
</feature>
<dbReference type="Gene3D" id="3.30.750.24">
    <property type="entry name" value="STAS domain"/>
    <property type="match status" value="1"/>
</dbReference>
<evidence type="ECO:0000313" key="8">
    <source>
        <dbReference type="EMBL" id="PYI69453.1"/>
    </source>
</evidence>
<reference evidence="8 9" key="1">
    <citation type="submission" date="2018-05" db="EMBL/GenBank/DDBJ databases">
        <title>Genetic diversity of glacier-inhabiting Cryobacterium bacteria in China and description of Cryobacterium mengkeensis sp. nov. and Arthrobacter glacialis sp. nov.</title>
        <authorList>
            <person name="Liu Q."/>
            <person name="Xin Y.-H."/>
        </authorList>
    </citation>
    <scope>NUCLEOTIDE SEQUENCE [LARGE SCALE GENOMIC DNA]</scope>
    <source>
        <strain evidence="8 9">LI2</strain>
    </source>
</reference>
<feature type="transmembrane region" description="Helical" evidence="6">
    <location>
        <begin position="395"/>
        <end position="414"/>
    </location>
</feature>
<evidence type="ECO:0000313" key="9">
    <source>
        <dbReference type="Proteomes" id="UP000247832"/>
    </source>
</evidence>
<evidence type="ECO:0000256" key="3">
    <source>
        <dbReference type="ARBA" id="ARBA00022989"/>
    </source>
</evidence>
<feature type="transmembrane region" description="Helical" evidence="6">
    <location>
        <begin position="194"/>
        <end position="212"/>
    </location>
</feature>
<evidence type="ECO:0000256" key="4">
    <source>
        <dbReference type="ARBA" id="ARBA00023136"/>
    </source>
</evidence>
<feature type="transmembrane region" description="Helical" evidence="6">
    <location>
        <begin position="294"/>
        <end position="312"/>
    </location>
</feature>
<dbReference type="InterPro" id="IPR002645">
    <property type="entry name" value="STAS_dom"/>
</dbReference>
<feature type="transmembrane region" description="Helical" evidence="6">
    <location>
        <begin position="218"/>
        <end position="236"/>
    </location>
</feature>
<dbReference type="EMBL" id="QJVD01000002">
    <property type="protein sequence ID" value="PYI69453.1"/>
    <property type="molecule type" value="Genomic_DNA"/>
</dbReference>
<dbReference type="PANTHER" id="PTHR43310">
    <property type="entry name" value="SULFATE TRANSPORTER YBAR-RELATED"/>
    <property type="match status" value="1"/>
</dbReference>
<feature type="transmembrane region" description="Helical" evidence="6">
    <location>
        <begin position="243"/>
        <end position="262"/>
    </location>
</feature>
<feature type="domain" description="STAS" evidence="7">
    <location>
        <begin position="468"/>
        <end position="560"/>
    </location>
</feature>
<feature type="transmembrane region" description="Helical" evidence="6">
    <location>
        <begin position="369"/>
        <end position="388"/>
    </location>
</feature>
<keyword evidence="9" id="KW-1185">Reference proteome</keyword>
<feature type="region of interest" description="Disordered" evidence="5">
    <location>
        <begin position="1"/>
        <end position="72"/>
    </location>
</feature>
<evidence type="ECO:0000259" key="7">
    <source>
        <dbReference type="PROSITE" id="PS50801"/>
    </source>
</evidence>
<dbReference type="AlphaFoldDB" id="A0A2V5LHD3"/>
<accession>A0A2V5LHD3</accession>
<organism evidence="8 9">
    <name type="scientific">Arthrobacter livingstonensis</name>
    <dbReference type="NCBI Taxonomy" id="670078"/>
    <lineage>
        <taxon>Bacteria</taxon>
        <taxon>Bacillati</taxon>
        <taxon>Actinomycetota</taxon>
        <taxon>Actinomycetes</taxon>
        <taxon>Micrococcales</taxon>
        <taxon>Micrococcaceae</taxon>
        <taxon>Arthrobacter</taxon>
    </lineage>
</organism>
<dbReference type="InterPro" id="IPR052706">
    <property type="entry name" value="Membrane-Transporter-like"/>
</dbReference>
<dbReference type="Pfam" id="PF00916">
    <property type="entry name" value="Sulfate_transp"/>
    <property type="match status" value="2"/>
</dbReference>
<keyword evidence="2 6" id="KW-0812">Transmembrane</keyword>
<evidence type="ECO:0000256" key="6">
    <source>
        <dbReference type="SAM" id="Phobius"/>
    </source>
</evidence>
<sequence length="560" mass="58281">MRGSHGTVRWARSDSETASSTQRHLGTCVPDPAISGSRQCEARPRRKNTVPKNAKARATTAKPASPTSVPADADTWAGHLQVLRTPRLLSREVLAGMVTTLALIPEVISFSVIAGVDPMVSLVASVVLAVSMSFLGGRSAMVTAAAGSVALVIAPMVKIHGVDYVLPAVLLAGLVQIAFGAAGLARLMRFIPRSVMIGFVNALGILIFAAQVPHLIGVPWLVYPLFALTLAIIAVLPRITKAVPAPLVAIVVVTAVAVAAGLDVPDVAGEGPMNGGLPGLTPFLVPLNLETLQIIWPTALSVAFVGLLETLLTAKLVDDLTDTRSHKTRESWALGVANMLAGLYGGIAGCAMIGQTVVNVKIGRARTRLSTLAAGLLLLLLITSLSTVMGKIPMVALAAVMMVVAVATVNWHSVRPATLKRMPVPETLVMVATVGVVVATGNLALGVLAGTLLAMALFARRVAHVINVQRKLADDGGSVAYVVTGPLFFGSSNDLVEQFSYALDPPEVSVDLSAAQIWDASSVAAVDSVEEKFAKHGCAVNITGLDSRSRAFHAKLTGRL</sequence>
<dbReference type="Pfam" id="PF01740">
    <property type="entry name" value="STAS"/>
    <property type="match status" value="1"/>
</dbReference>
<dbReference type="PANTHER" id="PTHR43310:SF1">
    <property type="entry name" value="SULFATE TRANSPORTER YBAR-RELATED"/>
    <property type="match status" value="1"/>
</dbReference>
<name>A0A2V5LHD3_9MICC</name>
<evidence type="ECO:0000256" key="5">
    <source>
        <dbReference type="SAM" id="MobiDB-lite"/>
    </source>
</evidence>
<dbReference type="PROSITE" id="PS50801">
    <property type="entry name" value="STAS"/>
    <property type="match status" value="1"/>
</dbReference>
<evidence type="ECO:0000256" key="1">
    <source>
        <dbReference type="ARBA" id="ARBA00004141"/>
    </source>
</evidence>
<gene>
    <name evidence="8" type="ORF">CVV68_03435</name>
</gene>
<dbReference type="SUPFAM" id="SSF52091">
    <property type="entry name" value="SpoIIaa-like"/>
    <property type="match status" value="1"/>
</dbReference>
<comment type="subcellular location">
    <subcellularLocation>
        <location evidence="1">Membrane</location>
        <topology evidence="1">Multi-pass membrane protein</topology>
    </subcellularLocation>
</comment>
<proteinExistence type="predicted"/>
<feature type="transmembrane region" description="Helical" evidence="6">
    <location>
        <begin position="434"/>
        <end position="459"/>
    </location>
</feature>
<dbReference type="GO" id="GO:0016020">
    <property type="term" value="C:membrane"/>
    <property type="evidence" value="ECO:0007669"/>
    <property type="project" value="UniProtKB-SubCell"/>
</dbReference>
<dbReference type="InterPro" id="IPR036513">
    <property type="entry name" value="STAS_dom_sf"/>
</dbReference>
<dbReference type="OrthoDB" id="9771198at2"/>
<feature type="transmembrane region" description="Helical" evidence="6">
    <location>
        <begin position="119"/>
        <end position="135"/>
    </location>
</feature>
<protein>
    <submittedName>
        <fullName evidence="8">Sodium-independent anion transporter</fullName>
    </submittedName>
</protein>